<name>A0ACA9M4E6_9GLOM</name>
<sequence>MEYSFDAAGLGRRPLEIDRTGVPKQIIVGSFFGGLSHVKPMLEIGKVLAERGYNVTLVAPGKILPSEDYPLISQISTGPAINHKEEPTYQEIFHNKVDYKQIFNLRRFFAKNYLSYFNAYKHATETLKPDLFICDVLMNDVCLDIARLNNRPMVGFGEGLLASPSTFYRSEVWYDCHVSMENESFLNRFRCAIIEPMRFAFGMRSVDEELNEIRVQVGVNTAINPYEIVRNSLFLADTFFGFEVPHPVSPMVQEIGPVMQDEYPILTPNLLSFVSDHKKILYVSFSNEVYTTLENNIILLQSCAEAIQQKIIDGVIWSFINPSFDEILLKTISLSDGASFTIAEILSNQHPHILVSRFTSQFSVLNHTNVKIFLSSGGYTNSYEALYTGTPMLVMPIELGDLNNAERLERLGVGLTIDKTELHVKDILSKIKLLLTDQSVQNNLKKIKVLTVINSKRKYRAADLIEFVMHALTLNPKEALDGDGGEGEGGGNYEGLLKEWISPERRMGFFKGKYLDIYLTCLCIIITMALIMMGIVLGCCC</sequence>
<accession>A0ACA9M4E6</accession>
<evidence type="ECO:0000313" key="1">
    <source>
        <dbReference type="EMBL" id="CAG8567178.1"/>
    </source>
</evidence>
<evidence type="ECO:0000313" key="2">
    <source>
        <dbReference type="Proteomes" id="UP000789525"/>
    </source>
</evidence>
<organism evidence="1 2">
    <name type="scientific">Acaulospora colombiana</name>
    <dbReference type="NCBI Taxonomy" id="27376"/>
    <lineage>
        <taxon>Eukaryota</taxon>
        <taxon>Fungi</taxon>
        <taxon>Fungi incertae sedis</taxon>
        <taxon>Mucoromycota</taxon>
        <taxon>Glomeromycotina</taxon>
        <taxon>Glomeromycetes</taxon>
        <taxon>Diversisporales</taxon>
        <taxon>Acaulosporaceae</taxon>
        <taxon>Acaulospora</taxon>
    </lineage>
</organism>
<comment type="caution">
    <text evidence="1">The sequence shown here is derived from an EMBL/GenBank/DDBJ whole genome shotgun (WGS) entry which is preliminary data.</text>
</comment>
<keyword evidence="2" id="KW-1185">Reference proteome</keyword>
<protein>
    <submittedName>
        <fullName evidence="1">14385_t:CDS:1</fullName>
    </submittedName>
</protein>
<proteinExistence type="predicted"/>
<gene>
    <name evidence="1" type="ORF">ACOLOM_LOCUS5454</name>
</gene>
<dbReference type="EMBL" id="CAJVPT010010107">
    <property type="protein sequence ID" value="CAG8567178.1"/>
    <property type="molecule type" value="Genomic_DNA"/>
</dbReference>
<dbReference type="Proteomes" id="UP000789525">
    <property type="component" value="Unassembled WGS sequence"/>
</dbReference>
<reference evidence="1" key="1">
    <citation type="submission" date="2021-06" db="EMBL/GenBank/DDBJ databases">
        <authorList>
            <person name="Kallberg Y."/>
            <person name="Tangrot J."/>
            <person name="Rosling A."/>
        </authorList>
    </citation>
    <scope>NUCLEOTIDE SEQUENCE</scope>
    <source>
        <strain evidence="1">CL356</strain>
    </source>
</reference>